<dbReference type="SUPFAM" id="SSF160935">
    <property type="entry name" value="VPA0735-like"/>
    <property type="match status" value="1"/>
</dbReference>
<dbReference type="OrthoDB" id="547269at2"/>
<feature type="chain" id="PRO_5019344384" evidence="1">
    <location>
        <begin position="21"/>
        <end position="344"/>
    </location>
</feature>
<dbReference type="InterPro" id="IPR037049">
    <property type="entry name" value="DUF1214_C_sf"/>
</dbReference>
<reference evidence="4 5" key="1">
    <citation type="submission" date="2018-06" db="EMBL/GenBank/DDBJ databases">
        <title>Bacteria isolated from soil of Wuhan.</title>
        <authorList>
            <person name="Wei X."/>
            <person name="Chunhua H."/>
        </authorList>
    </citation>
    <scope>NUCLEOTIDE SEQUENCE [LARGE SCALE GENOMIC DNA]</scope>
    <source>
        <strain evidence="5">xwS2</strain>
    </source>
</reference>
<protein>
    <submittedName>
        <fullName evidence="4">Carboxylesterase</fullName>
    </submittedName>
</protein>
<feature type="domain" description="DUF1254" evidence="3">
    <location>
        <begin position="54"/>
        <end position="137"/>
    </location>
</feature>
<comment type="caution">
    <text evidence="4">The sequence shown here is derived from an EMBL/GenBank/DDBJ whole genome shotgun (WGS) entry which is preliminary data.</text>
</comment>
<dbReference type="Proteomes" id="UP000288983">
    <property type="component" value="Unassembled WGS sequence"/>
</dbReference>
<dbReference type="Gene3D" id="2.60.40.1610">
    <property type="entry name" value="Domain of unknown function DUF1254"/>
    <property type="match status" value="1"/>
</dbReference>
<evidence type="ECO:0000256" key="1">
    <source>
        <dbReference type="SAM" id="SignalP"/>
    </source>
</evidence>
<dbReference type="PANTHER" id="PTHR36509">
    <property type="entry name" value="BLL3101 PROTEIN"/>
    <property type="match status" value="1"/>
</dbReference>
<sequence length="344" mass="37773">MHSLRTYLLMLSLIAPVCLAEEPAVSSTRVTADNFVRAESHKFFSRVVARGGFGTFVHNRDLVPVTTQVVIRPNRDTLYSSAVFDLDAGPVTVTVTLPDAGQRYFSLMAINEDQYTQGVAYAPGNYQFSRESVGTRYVLLGVRTLVDPASASDVQSGRALQDRIKVEQAGGPGRFEVPQWDTASLDAVRNSLLLLAATVPDSRRMFGTPAQVDPVRHFIGSASAWGGNQERDAFYLNVSPARNDGVTRYQLTVKDVPVDAFWSISVYNAAGYFEPNPLNRYTLNNLTAKREADGSIVVQFGGCESGASNCLPITPGWNYMTRMYKPRAQVLDGSWQFPEAKPAI</sequence>
<dbReference type="Pfam" id="PF06742">
    <property type="entry name" value="DUF1214"/>
    <property type="match status" value="1"/>
</dbReference>
<feature type="domain" description="DUF1214" evidence="2">
    <location>
        <begin position="243"/>
        <end position="327"/>
    </location>
</feature>
<accession>A0A443ZIZ9</accession>
<dbReference type="InterPro" id="IPR037050">
    <property type="entry name" value="DUF1254_sf"/>
</dbReference>
<feature type="signal peptide" evidence="1">
    <location>
        <begin position="1"/>
        <end position="20"/>
    </location>
</feature>
<keyword evidence="1" id="KW-0732">Signal</keyword>
<dbReference type="AlphaFoldDB" id="A0A443ZIZ9"/>
<dbReference type="PANTHER" id="PTHR36509:SF2">
    <property type="entry name" value="BLL3101 PROTEIN"/>
    <property type="match status" value="1"/>
</dbReference>
<evidence type="ECO:0000313" key="4">
    <source>
        <dbReference type="EMBL" id="RWU18915.1"/>
    </source>
</evidence>
<evidence type="ECO:0000259" key="2">
    <source>
        <dbReference type="Pfam" id="PF06742"/>
    </source>
</evidence>
<proteinExistence type="predicted"/>
<dbReference type="InterPro" id="IPR010679">
    <property type="entry name" value="DUF1254"/>
</dbReference>
<evidence type="ECO:0000313" key="5">
    <source>
        <dbReference type="Proteomes" id="UP000288983"/>
    </source>
</evidence>
<dbReference type="Gene3D" id="2.60.120.600">
    <property type="entry name" value="Domain of unknown function DUF1214, C-terminal domain"/>
    <property type="match status" value="1"/>
</dbReference>
<gene>
    <name evidence="4" type="ORF">DM813_21570</name>
</gene>
<dbReference type="Pfam" id="PF06863">
    <property type="entry name" value="DUF1254"/>
    <property type="match status" value="1"/>
</dbReference>
<dbReference type="RefSeq" id="WP_128325400.1">
    <property type="nucleotide sequence ID" value="NZ_QJRG01000048.1"/>
</dbReference>
<dbReference type="EMBL" id="QJRG01000048">
    <property type="protein sequence ID" value="RWU18915.1"/>
    <property type="molecule type" value="Genomic_DNA"/>
</dbReference>
<evidence type="ECO:0000259" key="3">
    <source>
        <dbReference type="Pfam" id="PF06863"/>
    </source>
</evidence>
<organism evidence="4 5">
    <name type="scientific">Pseudomonas alkylphenolica</name>
    <dbReference type="NCBI Taxonomy" id="237609"/>
    <lineage>
        <taxon>Bacteria</taxon>
        <taxon>Pseudomonadati</taxon>
        <taxon>Pseudomonadota</taxon>
        <taxon>Gammaproteobacteria</taxon>
        <taxon>Pseudomonadales</taxon>
        <taxon>Pseudomonadaceae</taxon>
        <taxon>Pseudomonas</taxon>
    </lineage>
</organism>
<name>A0A443ZIZ9_9PSED</name>
<dbReference type="InterPro" id="IPR010621">
    <property type="entry name" value="DUF1214"/>
</dbReference>